<sequence length="362" mass="41324">MNSGMALTGDTVLRVENLHVWFPLRRSLTEIIKRMERRYVRAVDGVSFSLREGEILCLVGESGCGKTTTGKAVMGLVKATKGNIYFKPSPELGKLLEEQGARIEDGFVNIAKLSKRLLRMVRRELQLVYQDPYSSLNPRFTIRYILEEPLIIHRIGDEETRLKMVTKMLEAVRLTPVEDFLERYPHELSGGQRQRVAIAKAFILNPRVVVADEPVSMLDVSIRAEILELLLELKKRYNTAMIFITHDLAVARYICDRIAVMYLGKIVEMGPAIKVIEEPLHPYTRALVSAIPEPNPENRKRLREVPIKGEVPSAVNIPTGCRFRPRCVAYDEHASVRPRCEAEDPPMVEVEPERYVACWLYK</sequence>
<dbReference type="EMBL" id="AP028907">
    <property type="protein sequence ID" value="BES81978.1"/>
    <property type="molecule type" value="Genomic_DNA"/>
</dbReference>
<dbReference type="CDD" id="cd03257">
    <property type="entry name" value="ABC_NikE_OppD_transporters"/>
    <property type="match status" value="1"/>
</dbReference>
<accession>A0ABN6ZP32</accession>
<keyword evidence="6" id="KW-1185">Reference proteome</keyword>
<dbReference type="PANTHER" id="PTHR43776:SF8">
    <property type="entry name" value="ABC TRANSPORTER, ATP-BINDING PROTEIN"/>
    <property type="match status" value="1"/>
</dbReference>
<dbReference type="SMART" id="SM00382">
    <property type="entry name" value="AAA"/>
    <property type="match status" value="1"/>
</dbReference>
<evidence type="ECO:0000256" key="1">
    <source>
        <dbReference type="ARBA" id="ARBA00022448"/>
    </source>
</evidence>
<dbReference type="SUPFAM" id="SSF52540">
    <property type="entry name" value="P-loop containing nucleoside triphosphate hydrolases"/>
    <property type="match status" value="1"/>
</dbReference>
<keyword evidence="3 5" id="KW-0067">ATP-binding</keyword>
<dbReference type="PROSITE" id="PS50893">
    <property type="entry name" value="ABC_TRANSPORTER_2"/>
    <property type="match status" value="1"/>
</dbReference>
<name>A0ABN6ZP32_9CREN</name>
<evidence type="ECO:0000256" key="2">
    <source>
        <dbReference type="ARBA" id="ARBA00022741"/>
    </source>
</evidence>
<dbReference type="Proteomes" id="UP001341135">
    <property type="component" value="Chromosome"/>
</dbReference>
<dbReference type="Pfam" id="PF08352">
    <property type="entry name" value="oligo_HPY"/>
    <property type="match status" value="1"/>
</dbReference>
<dbReference type="InterPro" id="IPR050319">
    <property type="entry name" value="ABC_transp_ATP-bind"/>
</dbReference>
<protein>
    <submittedName>
        <fullName evidence="5">ABC transporter ATP-binding protein</fullName>
    </submittedName>
</protein>
<dbReference type="InterPro" id="IPR017871">
    <property type="entry name" value="ABC_transporter-like_CS"/>
</dbReference>
<dbReference type="InterPro" id="IPR003593">
    <property type="entry name" value="AAA+_ATPase"/>
</dbReference>
<dbReference type="InterPro" id="IPR013563">
    <property type="entry name" value="Oligopep_ABC_C"/>
</dbReference>
<feature type="domain" description="ABC transporter" evidence="4">
    <location>
        <begin position="13"/>
        <end position="288"/>
    </location>
</feature>
<evidence type="ECO:0000313" key="6">
    <source>
        <dbReference type="Proteomes" id="UP001341135"/>
    </source>
</evidence>
<dbReference type="NCBIfam" id="TIGR01727">
    <property type="entry name" value="oligo_HPY"/>
    <property type="match status" value="1"/>
</dbReference>
<evidence type="ECO:0000313" key="5">
    <source>
        <dbReference type="EMBL" id="BES81978.1"/>
    </source>
</evidence>
<proteinExistence type="predicted"/>
<keyword evidence="2" id="KW-0547">Nucleotide-binding</keyword>
<dbReference type="Gene3D" id="3.40.50.300">
    <property type="entry name" value="P-loop containing nucleotide triphosphate hydrolases"/>
    <property type="match status" value="1"/>
</dbReference>
<dbReference type="InterPro" id="IPR027417">
    <property type="entry name" value="P-loop_NTPase"/>
</dbReference>
<organism evidence="5 6">
    <name type="scientific">Pyrodictium abyssi</name>
    <dbReference type="NCBI Taxonomy" id="54256"/>
    <lineage>
        <taxon>Archaea</taxon>
        <taxon>Thermoproteota</taxon>
        <taxon>Thermoprotei</taxon>
        <taxon>Desulfurococcales</taxon>
        <taxon>Pyrodictiaceae</taxon>
        <taxon>Pyrodictium</taxon>
    </lineage>
</organism>
<dbReference type="Pfam" id="PF00005">
    <property type="entry name" value="ABC_tran"/>
    <property type="match status" value="1"/>
</dbReference>
<dbReference type="GO" id="GO:0005524">
    <property type="term" value="F:ATP binding"/>
    <property type="evidence" value="ECO:0007669"/>
    <property type="project" value="UniProtKB-KW"/>
</dbReference>
<dbReference type="InterPro" id="IPR003439">
    <property type="entry name" value="ABC_transporter-like_ATP-bd"/>
</dbReference>
<dbReference type="PANTHER" id="PTHR43776">
    <property type="entry name" value="TRANSPORT ATP-BINDING PROTEIN"/>
    <property type="match status" value="1"/>
</dbReference>
<reference evidence="5 6" key="1">
    <citation type="submission" date="2023-09" db="EMBL/GenBank/DDBJ databases">
        <title>Pyrofollis japonicus gen. nov. sp. nov., a novel member of the family Pyrodictiaceae isolated from the Iheya North hydrothermal field.</title>
        <authorList>
            <person name="Miyazaki U."/>
            <person name="Sanari M."/>
            <person name="Tame A."/>
            <person name="Kitajima M."/>
            <person name="Okamoto A."/>
            <person name="Sawayama S."/>
            <person name="Miyazaki J."/>
            <person name="Takai K."/>
            <person name="Nakagawa S."/>
        </authorList>
    </citation>
    <scope>NUCLEOTIDE SEQUENCE [LARGE SCALE GENOMIC DNA]</scope>
    <source>
        <strain evidence="5 6">AV2</strain>
    </source>
</reference>
<keyword evidence="1" id="KW-0813">Transport</keyword>
<dbReference type="PROSITE" id="PS00211">
    <property type="entry name" value="ABC_TRANSPORTER_1"/>
    <property type="match status" value="1"/>
</dbReference>
<gene>
    <name evidence="5" type="ORF">PABY_15450</name>
</gene>
<evidence type="ECO:0000259" key="4">
    <source>
        <dbReference type="PROSITE" id="PS50893"/>
    </source>
</evidence>
<evidence type="ECO:0000256" key="3">
    <source>
        <dbReference type="ARBA" id="ARBA00022840"/>
    </source>
</evidence>